<dbReference type="InterPro" id="IPR018723">
    <property type="entry name" value="DUF2254_membrane"/>
</dbReference>
<name>A0A7Z0L2Y5_9RHOB</name>
<feature type="transmembrane region" description="Helical" evidence="1">
    <location>
        <begin position="109"/>
        <end position="127"/>
    </location>
</feature>
<keyword evidence="1" id="KW-0472">Membrane</keyword>
<keyword evidence="1" id="KW-1133">Transmembrane helix</keyword>
<dbReference type="Proteomes" id="UP000529417">
    <property type="component" value="Unassembled WGS sequence"/>
</dbReference>
<keyword evidence="1" id="KW-0812">Transmembrane</keyword>
<feature type="transmembrane region" description="Helical" evidence="1">
    <location>
        <begin position="147"/>
        <end position="167"/>
    </location>
</feature>
<feature type="transmembrane region" description="Helical" evidence="1">
    <location>
        <begin position="16"/>
        <end position="37"/>
    </location>
</feature>
<protein>
    <submittedName>
        <fullName evidence="2">DUF2254 domain-containing protein</fullName>
    </submittedName>
</protein>
<keyword evidence="3" id="KW-1185">Reference proteome</keyword>
<evidence type="ECO:0000256" key="1">
    <source>
        <dbReference type="SAM" id="Phobius"/>
    </source>
</evidence>
<gene>
    <name evidence="2" type="ORF">HUK65_17065</name>
</gene>
<organism evidence="2 3">
    <name type="scientific">Rhabdonatronobacter sediminivivens</name>
    <dbReference type="NCBI Taxonomy" id="2743469"/>
    <lineage>
        <taxon>Bacteria</taxon>
        <taxon>Pseudomonadati</taxon>
        <taxon>Pseudomonadota</taxon>
        <taxon>Alphaproteobacteria</taxon>
        <taxon>Rhodobacterales</taxon>
        <taxon>Paracoccaceae</taxon>
        <taxon>Rhabdonatronobacter</taxon>
    </lineage>
</organism>
<feature type="transmembrane region" description="Helical" evidence="1">
    <location>
        <begin position="62"/>
        <end position="88"/>
    </location>
</feature>
<dbReference type="EMBL" id="JACBXS010000063">
    <property type="protein sequence ID" value="NYS26693.1"/>
    <property type="molecule type" value="Genomic_DNA"/>
</dbReference>
<proteinExistence type="predicted"/>
<evidence type="ECO:0000313" key="3">
    <source>
        <dbReference type="Proteomes" id="UP000529417"/>
    </source>
</evidence>
<dbReference type="RefSeq" id="WP_179907486.1">
    <property type="nucleotide sequence ID" value="NZ_JACBXS010000063.1"/>
</dbReference>
<dbReference type="AlphaFoldDB" id="A0A7Z0L2Y5"/>
<accession>A0A7Z0L2Y5</accession>
<reference evidence="2 3" key="1">
    <citation type="journal article" date="2000" name="Arch. Microbiol.">
        <title>Rhodobaca bogoriensis gen. nov. and sp. nov., an alkaliphilic purple nonsulfur bacterium from African Rift Valley soda lakes.</title>
        <authorList>
            <person name="Milford A.D."/>
            <person name="Achenbach L.A."/>
            <person name="Jung D.O."/>
            <person name="Madigan M.T."/>
        </authorList>
    </citation>
    <scope>NUCLEOTIDE SEQUENCE [LARGE SCALE GENOMIC DNA]</scope>
    <source>
        <strain evidence="2 3">2376</strain>
    </source>
</reference>
<dbReference type="Pfam" id="PF10011">
    <property type="entry name" value="DUF2254"/>
    <property type="match status" value="1"/>
</dbReference>
<comment type="caution">
    <text evidence="2">The sequence shown here is derived from an EMBL/GenBank/DDBJ whole genome shotgun (WGS) entry which is preliminary data.</text>
</comment>
<evidence type="ECO:0000313" key="2">
    <source>
        <dbReference type="EMBL" id="NYS26693.1"/>
    </source>
</evidence>
<sequence length="443" mass="48323">MHNFVFRQIANLRQNYWFWPSLMTLMAVVLGFSLPYLDIVLGAGWLQAVGFLRPTDVDGARAILTTMAGATLGVAGVAFSVTIVAVSFASGNYGPRLISNFMGDKQNQIVLGIFVATFVYCITVLSTVHTGSNGGIGTAQNPFVPQISVFFAMLLTLASVGALIAYIHHIPESINIMNLTAKIGHNLQGAIIRMMEKETARPDDGQHDVDAWNDSPQPDDGENIVSRTAGFLQQFDLESLARLAGEHKTQITLHRAPGDFLVTGEIIISARALSAADKSFAGKLRDCYTQGTSRTDLQDVLFLSDQLVEVLGRALSTGINDPHTAVLCLNWLKSGLVEFARRPPAHAARKEDPVLYRRVGFHDMLDGSFNQMRQYIARDRTVTLHALRVLSEIASVASRGDMVAACVHHMHRLAQSAKESQQESVVHMEIEAALDKALVTAAK</sequence>